<feature type="region of interest" description="Disordered" evidence="1">
    <location>
        <begin position="1"/>
        <end position="43"/>
    </location>
</feature>
<sequence>MSKREDGLLLHGRTSNDDLGAKIQELSSVKRRNKEKKIEPITK</sequence>
<gene>
    <name evidence="2" type="ORF">Lalb_Chr21g0318611</name>
</gene>
<organism evidence="2 3">
    <name type="scientific">Lupinus albus</name>
    <name type="common">White lupine</name>
    <name type="synonym">Lupinus termis</name>
    <dbReference type="NCBI Taxonomy" id="3870"/>
    <lineage>
        <taxon>Eukaryota</taxon>
        <taxon>Viridiplantae</taxon>
        <taxon>Streptophyta</taxon>
        <taxon>Embryophyta</taxon>
        <taxon>Tracheophyta</taxon>
        <taxon>Spermatophyta</taxon>
        <taxon>Magnoliopsida</taxon>
        <taxon>eudicotyledons</taxon>
        <taxon>Gunneridae</taxon>
        <taxon>Pentapetalae</taxon>
        <taxon>rosids</taxon>
        <taxon>fabids</taxon>
        <taxon>Fabales</taxon>
        <taxon>Fabaceae</taxon>
        <taxon>Papilionoideae</taxon>
        <taxon>50 kb inversion clade</taxon>
        <taxon>genistoids sensu lato</taxon>
        <taxon>core genistoids</taxon>
        <taxon>Genisteae</taxon>
        <taxon>Lupinus</taxon>
    </lineage>
</organism>
<proteinExistence type="predicted"/>
<reference evidence="3" key="1">
    <citation type="journal article" date="2020" name="Nat. Commun.">
        <title>Genome sequence of the cluster root forming white lupin.</title>
        <authorList>
            <person name="Hufnagel B."/>
            <person name="Marques A."/>
            <person name="Soriano A."/>
            <person name="Marques L."/>
            <person name="Divol F."/>
            <person name="Doumas P."/>
            <person name="Sallet E."/>
            <person name="Mancinotti D."/>
            <person name="Carrere S."/>
            <person name="Marande W."/>
            <person name="Arribat S."/>
            <person name="Keller J."/>
            <person name="Huneau C."/>
            <person name="Blein T."/>
            <person name="Aime D."/>
            <person name="Laguerre M."/>
            <person name="Taylor J."/>
            <person name="Schubert V."/>
            <person name="Nelson M."/>
            <person name="Geu-Flores F."/>
            <person name="Crespi M."/>
            <person name="Gallardo-Guerrero K."/>
            <person name="Delaux P.-M."/>
            <person name="Salse J."/>
            <person name="Berges H."/>
            <person name="Guyot R."/>
            <person name="Gouzy J."/>
            <person name="Peret B."/>
        </authorList>
    </citation>
    <scope>NUCLEOTIDE SEQUENCE [LARGE SCALE GENOMIC DNA]</scope>
    <source>
        <strain evidence="3">cv. Amiga</strain>
    </source>
</reference>
<feature type="compositionally biased region" description="Basic and acidic residues" evidence="1">
    <location>
        <begin position="1"/>
        <end position="20"/>
    </location>
</feature>
<protein>
    <submittedName>
        <fullName evidence="2">Uncharacterized protein</fullName>
    </submittedName>
</protein>
<accession>A0A6A4NRT4</accession>
<name>A0A6A4NRT4_LUPAL</name>
<comment type="caution">
    <text evidence="2">The sequence shown here is derived from an EMBL/GenBank/DDBJ whole genome shotgun (WGS) entry which is preliminary data.</text>
</comment>
<evidence type="ECO:0000313" key="3">
    <source>
        <dbReference type="Proteomes" id="UP000447434"/>
    </source>
</evidence>
<dbReference type="Proteomes" id="UP000447434">
    <property type="component" value="Chromosome 21"/>
</dbReference>
<keyword evidence="3" id="KW-1185">Reference proteome</keyword>
<evidence type="ECO:0000256" key="1">
    <source>
        <dbReference type="SAM" id="MobiDB-lite"/>
    </source>
</evidence>
<evidence type="ECO:0000313" key="2">
    <source>
        <dbReference type="EMBL" id="KAE9590344.1"/>
    </source>
</evidence>
<dbReference type="EMBL" id="WOCE01000021">
    <property type="protein sequence ID" value="KAE9590344.1"/>
    <property type="molecule type" value="Genomic_DNA"/>
</dbReference>
<dbReference type="AlphaFoldDB" id="A0A6A4NRT4"/>